<evidence type="ECO:0000256" key="6">
    <source>
        <dbReference type="PIRSR" id="PIRSR601211-3"/>
    </source>
</evidence>
<dbReference type="GO" id="GO:0005509">
    <property type="term" value="F:calcium ion binding"/>
    <property type="evidence" value="ECO:0007669"/>
    <property type="project" value="InterPro"/>
</dbReference>
<feature type="disulfide bond" evidence="6">
    <location>
        <begin position="41"/>
        <end position="91"/>
    </location>
</feature>
<dbReference type="SMART" id="SM00085">
    <property type="entry name" value="PA2c"/>
    <property type="match status" value="1"/>
</dbReference>
<dbReference type="InterPro" id="IPR001211">
    <property type="entry name" value="PLA2"/>
</dbReference>
<feature type="binding site" evidence="5">
    <location>
        <position position="46"/>
    </location>
    <ligand>
        <name>Ca(2+)</name>
        <dbReference type="ChEBI" id="CHEBI:29108"/>
    </ligand>
</feature>
<dbReference type="Proteomes" id="UP000694388">
    <property type="component" value="Unplaced"/>
</dbReference>
<evidence type="ECO:0000256" key="5">
    <source>
        <dbReference type="PIRSR" id="PIRSR601211-2"/>
    </source>
</evidence>
<dbReference type="GO" id="GO:0005576">
    <property type="term" value="C:extracellular region"/>
    <property type="evidence" value="ECO:0007669"/>
    <property type="project" value="UniProtKB-SubCell"/>
</dbReference>
<dbReference type="PANTHER" id="PTHR11716:SF100">
    <property type="entry name" value="PHOSPHOLIPASE A2"/>
    <property type="match status" value="1"/>
</dbReference>
<feature type="domain" description="Phospholipase A2-like central" evidence="9">
    <location>
        <begin position="13"/>
        <end position="110"/>
    </location>
</feature>
<dbReference type="GO" id="GO:0016042">
    <property type="term" value="P:lipid catabolic process"/>
    <property type="evidence" value="ECO:0007669"/>
    <property type="project" value="InterPro"/>
</dbReference>
<feature type="disulfide bond" evidence="6">
    <location>
        <begin position="47"/>
        <end position="116"/>
    </location>
</feature>
<accession>A0A8C4RAK5</accession>
<dbReference type="GO" id="GO:0005543">
    <property type="term" value="F:phospholipid binding"/>
    <property type="evidence" value="ECO:0007669"/>
    <property type="project" value="TreeGrafter"/>
</dbReference>
<dbReference type="Gene3D" id="1.20.90.10">
    <property type="entry name" value="Phospholipase A2 domain"/>
    <property type="match status" value="1"/>
</dbReference>
<feature type="disulfide bond" evidence="6">
    <location>
        <begin position="48"/>
        <end position="84"/>
    </location>
</feature>
<comment type="catalytic activity">
    <reaction evidence="8">
        <text>a 1,2-diacyl-sn-glycero-3-phosphocholine + H2O = a 1-acyl-sn-glycero-3-phosphocholine + a fatty acid + H(+)</text>
        <dbReference type="Rhea" id="RHEA:15801"/>
        <dbReference type="ChEBI" id="CHEBI:15377"/>
        <dbReference type="ChEBI" id="CHEBI:15378"/>
        <dbReference type="ChEBI" id="CHEBI:28868"/>
        <dbReference type="ChEBI" id="CHEBI:57643"/>
        <dbReference type="ChEBI" id="CHEBI:58168"/>
        <dbReference type="EC" id="3.1.1.4"/>
    </reaction>
</comment>
<comment type="cofactor">
    <cofactor evidence="5">
        <name>Ca(2+)</name>
        <dbReference type="ChEBI" id="CHEBI:29108"/>
    </cofactor>
    <text evidence="5">Binds 1 Ca(2+) ion per subunit.</text>
</comment>
<feature type="disulfide bond" evidence="6">
    <location>
        <begin position="75"/>
        <end position="82"/>
    </location>
</feature>
<evidence type="ECO:0000256" key="4">
    <source>
        <dbReference type="PIRSR" id="PIRSR601211-1"/>
    </source>
</evidence>
<organism evidence="10 11">
    <name type="scientific">Eptatretus burgeri</name>
    <name type="common">Inshore hagfish</name>
    <dbReference type="NCBI Taxonomy" id="7764"/>
    <lineage>
        <taxon>Eukaryota</taxon>
        <taxon>Metazoa</taxon>
        <taxon>Chordata</taxon>
        <taxon>Craniata</taxon>
        <taxon>Vertebrata</taxon>
        <taxon>Cyclostomata</taxon>
        <taxon>Myxini</taxon>
        <taxon>Myxiniformes</taxon>
        <taxon>Myxinidae</taxon>
        <taxon>Eptatretinae</taxon>
        <taxon>Eptatretus</taxon>
    </lineage>
</organism>
<reference evidence="10" key="2">
    <citation type="submission" date="2025-09" db="UniProtKB">
        <authorList>
            <consortium name="Ensembl"/>
        </authorList>
    </citation>
    <scope>IDENTIFICATION</scope>
</reference>
<keyword evidence="5" id="KW-0479">Metal-binding</keyword>
<dbReference type="PROSITE" id="PS00119">
    <property type="entry name" value="PA2_ASP"/>
    <property type="match status" value="1"/>
</dbReference>
<sequence length="118" mass="12832">MTGLGQSLRDPQSLMKGGKLWGNIPGSDCGRVCRSGAEVSCCFDHDCCYGEAQNAGCNPYLQYYGYNCENGTANCGCAKMVCECDLQAALCLQRCPYNSFFRRWPPGLCIGSSPQCQK</sequence>
<dbReference type="GeneTree" id="ENSGT01020000232526"/>
<dbReference type="AlphaFoldDB" id="A0A8C4RAK5"/>
<reference evidence="10" key="1">
    <citation type="submission" date="2025-08" db="UniProtKB">
        <authorList>
            <consortium name="Ensembl"/>
        </authorList>
    </citation>
    <scope>IDENTIFICATION</scope>
</reference>
<protein>
    <recommendedName>
        <fullName evidence="8">Phospholipase A2</fullName>
        <ecNumber evidence="8">3.1.1.4</ecNumber>
    </recommendedName>
</protein>
<feature type="active site" evidence="4">
    <location>
        <position position="45"/>
    </location>
</feature>
<keyword evidence="8" id="KW-0378">Hydrolase</keyword>
<evidence type="ECO:0000256" key="1">
    <source>
        <dbReference type="ARBA" id="ARBA00004613"/>
    </source>
</evidence>
<evidence type="ECO:0000256" key="3">
    <source>
        <dbReference type="ARBA" id="ARBA00023157"/>
    </source>
</evidence>
<dbReference type="InterPro" id="IPR033113">
    <property type="entry name" value="PLA2_histidine"/>
</dbReference>
<evidence type="ECO:0000256" key="8">
    <source>
        <dbReference type="RuleBase" id="RU361236"/>
    </source>
</evidence>
<keyword evidence="8" id="KW-0443">Lipid metabolism</keyword>
<evidence type="ECO:0000313" key="10">
    <source>
        <dbReference type="Ensembl" id="ENSEBUP00000025917.1"/>
    </source>
</evidence>
<dbReference type="OMA" id="YPRFLCE"/>
<dbReference type="EC" id="3.1.1.4" evidence="8"/>
<dbReference type="GO" id="GO:0006644">
    <property type="term" value="P:phospholipid metabolic process"/>
    <property type="evidence" value="ECO:0007669"/>
    <property type="project" value="InterPro"/>
</dbReference>
<dbReference type="InterPro" id="IPR016090">
    <property type="entry name" value="PLA2-like_dom"/>
</dbReference>
<proteinExistence type="inferred from homology"/>
<name>A0A8C4RAK5_EPTBU</name>
<keyword evidence="3 6" id="KW-1015">Disulfide bond</keyword>
<evidence type="ECO:0000256" key="7">
    <source>
        <dbReference type="RuleBase" id="RU003654"/>
    </source>
</evidence>
<evidence type="ECO:0000256" key="2">
    <source>
        <dbReference type="ARBA" id="ARBA00022525"/>
    </source>
</evidence>
<dbReference type="InterPro" id="IPR033112">
    <property type="entry name" value="PLA2_Asp_AS"/>
</dbReference>
<dbReference type="PROSITE" id="PS00118">
    <property type="entry name" value="PA2_HIS"/>
    <property type="match status" value="1"/>
</dbReference>
<dbReference type="GO" id="GO:0050482">
    <property type="term" value="P:arachidonate secretion"/>
    <property type="evidence" value="ECO:0007669"/>
    <property type="project" value="InterPro"/>
</dbReference>
<dbReference type="SUPFAM" id="SSF48619">
    <property type="entry name" value="Phospholipase A2, PLA2"/>
    <property type="match status" value="1"/>
</dbReference>
<comment type="subcellular location">
    <subcellularLocation>
        <location evidence="1 8">Secreted</location>
    </subcellularLocation>
</comment>
<dbReference type="PANTHER" id="PTHR11716">
    <property type="entry name" value="PHOSPHOLIPASE A2 FAMILY MEMBER"/>
    <property type="match status" value="1"/>
</dbReference>
<keyword evidence="11" id="KW-1185">Reference proteome</keyword>
<dbReference type="PRINTS" id="PR00389">
    <property type="entry name" value="PHPHLIPASEA2"/>
</dbReference>
<keyword evidence="5 8" id="KW-0106">Calcium</keyword>
<evidence type="ECO:0000259" key="9">
    <source>
        <dbReference type="SMART" id="SM00085"/>
    </source>
</evidence>
<comment type="similarity">
    <text evidence="7">Belongs to the phospholipase A2 family.</text>
</comment>
<dbReference type="GO" id="GO:0047498">
    <property type="term" value="F:calcium-dependent phospholipase A2 activity"/>
    <property type="evidence" value="ECO:0007669"/>
    <property type="project" value="TreeGrafter"/>
</dbReference>
<feature type="active site" evidence="4">
    <location>
        <position position="85"/>
    </location>
</feature>
<keyword evidence="2 8" id="KW-0964">Secreted</keyword>
<feature type="disulfide bond" evidence="6">
    <location>
        <begin position="57"/>
        <end position="77"/>
    </location>
</feature>
<dbReference type="Ensembl" id="ENSEBUT00000026493.1">
    <property type="protein sequence ID" value="ENSEBUP00000025917.1"/>
    <property type="gene ID" value="ENSEBUG00000015979.1"/>
</dbReference>
<dbReference type="InterPro" id="IPR036444">
    <property type="entry name" value="PLipase_A2_dom_sf"/>
</dbReference>
<evidence type="ECO:0000313" key="11">
    <source>
        <dbReference type="Proteomes" id="UP000694388"/>
    </source>
</evidence>
<dbReference type="Pfam" id="PF00068">
    <property type="entry name" value="Phospholip_A2_1"/>
    <property type="match status" value="1"/>
</dbReference>